<dbReference type="EMBL" id="BQNB010020518">
    <property type="protein sequence ID" value="GJT96848.1"/>
    <property type="molecule type" value="Genomic_DNA"/>
</dbReference>
<accession>A0ABQ5IBV5</accession>
<sequence>MELKSTNSGPTTKLPILKLGEYKMWVIKIKQYFQIQDYALWEVIEKGDSWVSVPQTTQENDTSVTKMSIPVTAKEKTNKKNDVKARGCYSWLFLMNINLHSMNKPKVETMSIDDLYNNFKIIEQKLKKSVGTSSGAQNLAFMTAPSTSSTNDANTASPQRSNVQTPQLRGKFMKMLWKQWIYEDVNHSLLSVRAKKYYQRTGKKIFINANDTAGYDKSKALMKSDMDRKQVQTNNMAQMAFSDYQRFQEIDGRLRCIWCGVQIEVELRKRTLKTDSLDFEDVYFVNELKFNLFSVSQMCNKKNYVLFTDTECLVLSPNFKLPAESQILHKIPKKDNKYSFDMKNIVPKEILTCLVAKATSDESML</sequence>
<evidence type="ECO:0000313" key="2">
    <source>
        <dbReference type="EMBL" id="GJT96848.1"/>
    </source>
</evidence>
<evidence type="ECO:0000256" key="1">
    <source>
        <dbReference type="SAM" id="MobiDB-lite"/>
    </source>
</evidence>
<proteinExistence type="predicted"/>
<reference evidence="2" key="2">
    <citation type="submission" date="2022-01" db="EMBL/GenBank/DDBJ databases">
        <authorList>
            <person name="Yamashiro T."/>
            <person name="Shiraishi A."/>
            <person name="Satake H."/>
            <person name="Nakayama K."/>
        </authorList>
    </citation>
    <scope>NUCLEOTIDE SEQUENCE</scope>
</reference>
<name>A0ABQ5IBV5_9ASTR</name>
<protein>
    <submittedName>
        <fullName evidence="2">Uncharacterized protein</fullName>
    </submittedName>
</protein>
<feature type="compositionally biased region" description="Low complexity" evidence="1">
    <location>
        <begin position="144"/>
        <end position="158"/>
    </location>
</feature>
<dbReference type="Proteomes" id="UP001151760">
    <property type="component" value="Unassembled WGS sequence"/>
</dbReference>
<evidence type="ECO:0000313" key="3">
    <source>
        <dbReference type="Proteomes" id="UP001151760"/>
    </source>
</evidence>
<reference evidence="2" key="1">
    <citation type="journal article" date="2022" name="Int. J. Mol. Sci.">
        <title>Draft Genome of Tanacetum Coccineum: Genomic Comparison of Closely Related Tanacetum-Family Plants.</title>
        <authorList>
            <person name="Yamashiro T."/>
            <person name="Shiraishi A."/>
            <person name="Nakayama K."/>
            <person name="Satake H."/>
        </authorList>
    </citation>
    <scope>NUCLEOTIDE SEQUENCE</scope>
</reference>
<organism evidence="2 3">
    <name type="scientific">Tanacetum coccineum</name>
    <dbReference type="NCBI Taxonomy" id="301880"/>
    <lineage>
        <taxon>Eukaryota</taxon>
        <taxon>Viridiplantae</taxon>
        <taxon>Streptophyta</taxon>
        <taxon>Embryophyta</taxon>
        <taxon>Tracheophyta</taxon>
        <taxon>Spermatophyta</taxon>
        <taxon>Magnoliopsida</taxon>
        <taxon>eudicotyledons</taxon>
        <taxon>Gunneridae</taxon>
        <taxon>Pentapetalae</taxon>
        <taxon>asterids</taxon>
        <taxon>campanulids</taxon>
        <taxon>Asterales</taxon>
        <taxon>Asteraceae</taxon>
        <taxon>Asteroideae</taxon>
        <taxon>Anthemideae</taxon>
        <taxon>Anthemidinae</taxon>
        <taxon>Tanacetum</taxon>
    </lineage>
</organism>
<comment type="caution">
    <text evidence="2">The sequence shown here is derived from an EMBL/GenBank/DDBJ whole genome shotgun (WGS) entry which is preliminary data.</text>
</comment>
<keyword evidence="3" id="KW-1185">Reference proteome</keyword>
<gene>
    <name evidence="2" type="ORF">Tco_1092366</name>
</gene>
<feature type="region of interest" description="Disordered" evidence="1">
    <location>
        <begin position="144"/>
        <end position="164"/>
    </location>
</feature>